<accession>A0A8J9V3W9</accession>
<name>A0A8J9V3W9_9NEOP</name>
<evidence type="ECO:0000313" key="2">
    <source>
        <dbReference type="EMBL" id="CAH0714968.1"/>
    </source>
</evidence>
<evidence type="ECO:0000256" key="1">
    <source>
        <dbReference type="SAM" id="MobiDB-lite"/>
    </source>
</evidence>
<protein>
    <submittedName>
        <fullName evidence="2">Uncharacterized protein</fullName>
    </submittedName>
</protein>
<organism evidence="2 3">
    <name type="scientific">Brenthis ino</name>
    <name type="common">lesser marbled fritillary</name>
    <dbReference type="NCBI Taxonomy" id="405034"/>
    <lineage>
        <taxon>Eukaryota</taxon>
        <taxon>Metazoa</taxon>
        <taxon>Ecdysozoa</taxon>
        <taxon>Arthropoda</taxon>
        <taxon>Hexapoda</taxon>
        <taxon>Insecta</taxon>
        <taxon>Pterygota</taxon>
        <taxon>Neoptera</taxon>
        <taxon>Endopterygota</taxon>
        <taxon>Lepidoptera</taxon>
        <taxon>Glossata</taxon>
        <taxon>Ditrysia</taxon>
        <taxon>Papilionoidea</taxon>
        <taxon>Nymphalidae</taxon>
        <taxon>Heliconiinae</taxon>
        <taxon>Argynnini</taxon>
        <taxon>Brenthis</taxon>
    </lineage>
</organism>
<dbReference type="Proteomes" id="UP000838878">
    <property type="component" value="Chromosome 10"/>
</dbReference>
<sequence>MPVTLKFQWDNTYEADALDALRDTGVKQRQLLNSRLLLGLKHSKAELGSTRESNRGPPDVQPYVLATTPPR</sequence>
<evidence type="ECO:0000313" key="3">
    <source>
        <dbReference type="Proteomes" id="UP000838878"/>
    </source>
</evidence>
<feature type="region of interest" description="Disordered" evidence="1">
    <location>
        <begin position="46"/>
        <end position="71"/>
    </location>
</feature>
<dbReference type="AlphaFoldDB" id="A0A8J9V3W9"/>
<gene>
    <name evidence="2" type="ORF">BINO364_LOCUS1962</name>
</gene>
<feature type="non-terminal residue" evidence="2">
    <location>
        <position position="71"/>
    </location>
</feature>
<proteinExistence type="predicted"/>
<keyword evidence="3" id="KW-1185">Reference proteome</keyword>
<dbReference type="EMBL" id="OV170230">
    <property type="protein sequence ID" value="CAH0714968.1"/>
    <property type="molecule type" value="Genomic_DNA"/>
</dbReference>
<reference evidence="2" key="1">
    <citation type="submission" date="2021-12" db="EMBL/GenBank/DDBJ databases">
        <authorList>
            <person name="Martin H S."/>
        </authorList>
    </citation>
    <scope>NUCLEOTIDE SEQUENCE</scope>
</reference>